<feature type="domain" description="SH3b" evidence="9">
    <location>
        <begin position="20"/>
        <end position="84"/>
    </location>
</feature>
<dbReference type="AlphaFoldDB" id="A0A3E0X0W5"/>
<evidence type="ECO:0000256" key="3">
    <source>
        <dbReference type="ARBA" id="ARBA00022729"/>
    </source>
</evidence>
<dbReference type="Pfam" id="PF08239">
    <property type="entry name" value="SH3_3"/>
    <property type="match status" value="1"/>
</dbReference>
<keyword evidence="3 8" id="KW-0732">Signal</keyword>
<evidence type="ECO:0000256" key="5">
    <source>
        <dbReference type="ARBA" id="ARBA00023136"/>
    </source>
</evidence>
<gene>
    <name evidence="10" type="ORF">CAL65_00225</name>
</gene>
<keyword evidence="4 7" id="KW-1133">Transmembrane helix</keyword>
<evidence type="ECO:0000256" key="8">
    <source>
        <dbReference type="SAM" id="SignalP"/>
    </source>
</evidence>
<accession>A0A3E0X0W5</accession>
<keyword evidence="6" id="KW-0175">Coiled coil</keyword>
<reference evidence="11" key="1">
    <citation type="submission" date="2017-05" db="EMBL/GenBank/DDBJ databases">
        <authorList>
            <person name="Sharma S."/>
            <person name="Sidhu C."/>
            <person name="Pinnaka A.K."/>
        </authorList>
    </citation>
    <scope>NUCLEOTIDE SEQUENCE [LARGE SCALE GENOMIC DNA]</scope>
    <source>
        <strain evidence="11">AK93</strain>
    </source>
</reference>
<dbReference type="Proteomes" id="UP000256763">
    <property type="component" value="Unassembled WGS sequence"/>
</dbReference>
<feature type="transmembrane region" description="Helical" evidence="7">
    <location>
        <begin position="184"/>
        <end position="202"/>
    </location>
</feature>
<organism evidence="10 11">
    <name type="scientific">Alkalilimnicola ehrlichii</name>
    <dbReference type="NCBI Taxonomy" id="351052"/>
    <lineage>
        <taxon>Bacteria</taxon>
        <taxon>Pseudomonadati</taxon>
        <taxon>Pseudomonadota</taxon>
        <taxon>Gammaproteobacteria</taxon>
        <taxon>Chromatiales</taxon>
        <taxon>Ectothiorhodospiraceae</taxon>
        <taxon>Alkalilimnicola</taxon>
    </lineage>
</organism>
<evidence type="ECO:0000256" key="2">
    <source>
        <dbReference type="ARBA" id="ARBA00022692"/>
    </source>
</evidence>
<dbReference type="GO" id="GO:0016020">
    <property type="term" value="C:membrane"/>
    <property type="evidence" value="ECO:0007669"/>
    <property type="project" value="UniProtKB-SubCell"/>
</dbReference>
<evidence type="ECO:0000259" key="9">
    <source>
        <dbReference type="PROSITE" id="PS51781"/>
    </source>
</evidence>
<evidence type="ECO:0000256" key="6">
    <source>
        <dbReference type="SAM" id="Coils"/>
    </source>
</evidence>
<dbReference type="OrthoDB" id="9790951at2"/>
<name>A0A3E0X0W5_9GAMM</name>
<dbReference type="SMART" id="SM00287">
    <property type="entry name" value="SH3b"/>
    <property type="match status" value="1"/>
</dbReference>
<dbReference type="InterPro" id="IPR003646">
    <property type="entry name" value="SH3-like_bac-type"/>
</dbReference>
<dbReference type="NCBIfam" id="TIGR04211">
    <property type="entry name" value="SH3_and_anchor"/>
    <property type="match status" value="1"/>
</dbReference>
<dbReference type="InterPro" id="IPR016476">
    <property type="entry name" value="SH3_dom_pro"/>
</dbReference>
<evidence type="ECO:0000256" key="7">
    <source>
        <dbReference type="SAM" id="Phobius"/>
    </source>
</evidence>
<feature type="coiled-coil region" evidence="6">
    <location>
        <begin position="90"/>
        <end position="179"/>
    </location>
</feature>
<comment type="subcellular location">
    <subcellularLocation>
        <location evidence="1">Membrane</location>
        <topology evidence="1">Single-pass membrane protein</topology>
    </subcellularLocation>
</comment>
<proteinExistence type="predicted"/>
<evidence type="ECO:0000256" key="4">
    <source>
        <dbReference type="ARBA" id="ARBA00022989"/>
    </source>
</evidence>
<keyword evidence="2 7" id="KW-0812">Transmembrane</keyword>
<dbReference type="EMBL" id="NFZW01000001">
    <property type="protein sequence ID" value="RFA39289.1"/>
    <property type="molecule type" value="Genomic_DNA"/>
</dbReference>
<keyword evidence="5 7" id="KW-0472">Membrane</keyword>
<evidence type="ECO:0000256" key="1">
    <source>
        <dbReference type="ARBA" id="ARBA00004167"/>
    </source>
</evidence>
<dbReference type="PROSITE" id="PS51781">
    <property type="entry name" value="SH3B"/>
    <property type="match status" value="1"/>
</dbReference>
<dbReference type="PIRSF" id="PIRSF006158">
    <property type="entry name" value="UCP006158_SH3"/>
    <property type="match status" value="1"/>
</dbReference>
<dbReference type="Gene3D" id="2.30.30.40">
    <property type="entry name" value="SH3 Domains"/>
    <property type="match status" value="1"/>
</dbReference>
<feature type="signal peptide" evidence="8">
    <location>
        <begin position="1"/>
        <end position="19"/>
    </location>
</feature>
<keyword evidence="11" id="KW-1185">Reference proteome</keyword>
<evidence type="ECO:0000313" key="11">
    <source>
        <dbReference type="Proteomes" id="UP000256763"/>
    </source>
</evidence>
<protein>
    <recommendedName>
        <fullName evidence="9">SH3b domain-containing protein</fullName>
    </recommendedName>
</protein>
<evidence type="ECO:0000313" key="10">
    <source>
        <dbReference type="EMBL" id="RFA39289.1"/>
    </source>
</evidence>
<feature type="chain" id="PRO_5017742629" description="SH3b domain-containing protein" evidence="8">
    <location>
        <begin position="20"/>
        <end position="216"/>
    </location>
</feature>
<comment type="caution">
    <text evidence="10">The sequence shown here is derived from an EMBL/GenBank/DDBJ whole genome shotgun (WGS) entry which is preliminary data.</text>
</comment>
<dbReference type="RefSeq" id="WP_116300756.1">
    <property type="nucleotide sequence ID" value="NZ_NFZV01000001.1"/>
</dbReference>
<sequence length="216" mass="24959">MRYWIVLLVLLFSAQPLFAQQTRYVSDELQVDLRSGPTMQHRIVRFINAGTPLQVVESQGDWAFVRLSTGDEGWLQSRYVVNTPSARQRLQQATSQRDQARQQLADLRQQLSGESDALATAQEQIAELTRENERLTEQLGDAARGLELFDENRELKKDIVDLRREIQDRDAEINRLSDRSRQDWFVAGAGVLVGGMLLGIILPRIRWRRRSSWDRL</sequence>